<gene>
    <name evidence="1" type="ORF">GCM10010960_07070</name>
</gene>
<reference evidence="1" key="1">
    <citation type="journal article" date="2014" name="Int. J. Syst. Evol. Microbiol.">
        <title>Complete genome sequence of Corynebacterium casei LMG S-19264T (=DSM 44701T), isolated from a smear-ripened cheese.</title>
        <authorList>
            <consortium name="US DOE Joint Genome Institute (JGI-PGF)"/>
            <person name="Walter F."/>
            <person name="Albersmeier A."/>
            <person name="Kalinowski J."/>
            <person name="Ruckert C."/>
        </authorList>
    </citation>
    <scope>NUCLEOTIDE SEQUENCE</scope>
    <source>
        <strain evidence="1">CGMCC 1.12726</strain>
    </source>
</reference>
<accession>A0A917FJK2</accession>
<protein>
    <submittedName>
        <fullName evidence="1">Uncharacterized protein</fullName>
    </submittedName>
</protein>
<sequence length="157" mass="16568">MKSATLALLLTAATPTDSASGATLRDLVMDIALQYPRTELTVCGKAHPEQDAAFAAALAGFGARINGILDAMAPAQPALATPLSPAFSAFQAMQSALAEEDFRTRSAADCQAVLRDLETLTDAELEAGMSESAVRLERTIRSHNTEMERVMGIEPTS</sequence>
<dbReference type="Proteomes" id="UP000632858">
    <property type="component" value="Unassembled WGS sequence"/>
</dbReference>
<dbReference type="EMBL" id="BMFO01000001">
    <property type="protein sequence ID" value="GGF87731.1"/>
    <property type="molecule type" value="Genomic_DNA"/>
</dbReference>
<organism evidence="1 2">
    <name type="scientific">Arenimonas maotaiensis</name>
    <dbReference type="NCBI Taxonomy" id="1446479"/>
    <lineage>
        <taxon>Bacteria</taxon>
        <taxon>Pseudomonadati</taxon>
        <taxon>Pseudomonadota</taxon>
        <taxon>Gammaproteobacteria</taxon>
        <taxon>Lysobacterales</taxon>
        <taxon>Lysobacteraceae</taxon>
        <taxon>Arenimonas</taxon>
    </lineage>
</organism>
<proteinExistence type="predicted"/>
<evidence type="ECO:0000313" key="1">
    <source>
        <dbReference type="EMBL" id="GGF87731.1"/>
    </source>
</evidence>
<evidence type="ECO:0000313" key="2">
    <source>
        <dbReference type="Proteomes" id="UP000632858"/>
    </source>
</evidence>
<reference evidence="1" key="2">
    <citation type="submission" date="2020-09" db="EMBL/GenBank/DDBJ databases">
        <authorList>
            <person name="Sun Q."/>
            <person name="Zhou Y."/>
        </authorList>
    </citation>
    <scope>NUCLEOTIDE SEQUENCE</scope>
    <source>
        <strain evidence="1">CGMCC 1.12726</strain>
    </source>
</reference>
<name>A0A917FJK2_9GAMM</name>
<comment type="caution">
    <text evidence="1">The sequence shown here is derived from an EMBL/GenBank/DDBJ whole genome shotgun (WGS) entry which is preliminary data.</text>
</comment>
<dbReference type="RefSeq" id="WP_188447805.1">
    <property type="nucleotide sequence ID" value="NZ_BMFO01000001.1"/>
</dbReference>
<dbReference type="AlphaFoldDB" id="A0A917FJK2"/>
<keyword evidence="2" id="KW-1185">Reference proteome</keyword>